<name>A0A2C6KIN6_9APIC</name>
<keyword evidence="2" id="KW-1185">Reference proteome</keyword>
<accession>A0A2C6KIN6</accession>
<proteinExistence type="predicted"/>
<dbReference type="Proteomes" id="UP000221165">
    <property type="component" value="Unassembled WGS sequence"/>
</dbReference>
<dbReference type="AlphaFoldDB" id="A0A2C6KIN6"/>
<dbReference type="EMBL" id="MIGC01006355">
    <property type="protein sequence ID" value="PHJ16253.1"/>
    <property type="molecule type" value="Genomic_DNA"/>
</dbReference>
<dbReference type="GeneID" id="94433252"/>
<comment type="caution">
    <text evidence="1">The sequence shown here is derived from an EMBL/GenBank/DDBJ whole genome shotgun (WGS) entry which is preliminary data.</text>
</comment>
<dbReference type="VEuPathDB" id="ToxoDB:CSUI_009933"/>
<reference evidence="1 2" key="1">
    <citation type="journal article" date="2017" name="Int. J. Parasitol.">
        <title>The genome of the protozoan parasite Cystoisospora suis and a reverse vaccinology approach to identify vaccine candidates.</title>
        <authorList>
            <person name="Palmieri N."/>
            <person name="Shrestha A."/>
            <person name="Ruttkowski B."/>
            <person name="Beck T."/>
            <person name="Vogl C."/>
            <person name="Tomley F."/>
            <person name="Blake D.P."/>
            <person name="Joachim A."/>
        </authorList>
    </citation>
    <scope>NUCLEOTIDE SEQUENCE [LARGE SCALE GENOMIC DNA]</scope>
    <source>
        <strain evidence="1 2">Wien I</strain>
    </source>
</reference>
<sequence>MTPFIPLGTCSLTSTDVMEEELTREKRIAALPSLFICLPSATSARVCVCFLSWSFLVAAFLV</sequence>
<evidence type="ECO:0000313" key="2">
    <source>
        <dbReference type="Proteomes" id="UP000221165"/>
    </source>
</evidence>
<organism evidence="1 2">
    <name type="scientific">Cystoisospora suis</name>
    <dbReference type="NCBI Taxonomy" id="483139"/>
    <lineage>
        <taxon>Eukaryota</taxon>
        <taxon>Sar</taxon>
        <taxon>Alveolata</taxon>
        <taxon>Apicomplexa</taxon>
        <taxon>Conoidasida</taxon>
        <taxon>Coccidia</taxon>
        <taxon>Eucoccidiorida</taxon>
        <taxon>Eimeriorina</taxon>
        <taxon>Sarcocystidae</taxon>
        <taxon>Cystoisospora</taxon>
    </lineage>
</organism>
<protein>
    <submittedName>
        <fullName evidence="1">Uncharacterized protein</fullName>
    </submittedName>
</protein>
<dbReference type="RefSeq" id="XP_067917982.1">
    <property type="nucleotide sequence ID" value="XM_068070041.1"/>
</dbReference>
<evidence type="ECO:0000313" key="1">
    <source>
        <dbReference type="EMBL" id="PHJ16253.1"/>
    </source>
</evidence>
<gene>
    <name evidence="1" type="ORF">CSUI_009933</name>
</gene>